<dbReference type="RefSeq" id="WP_310917984.1">
    <property type="nucleotide sequence ID" value="NZ_JAMQON010000001.1"/>
</dbReference>
<keyword evidence="3" id="KW-0482">Metalloprotease</keyword>
<proteinExistence type="predicted"/>
<gene>
    <name evidence="3" type="ORF">NDI56_03220</name>
</gene>
<keyword evidence="3" id="KW-0645">Protease</keyword>
<keyword evidence="2" id="KW-0472">Membrane</keyword>
<reference evidence="3 4" key="1">
    <citation type="submission" date="2022-06" db="EMBL/GenBank/DDBJ databases">
        <title>Haloarcula sp. a new haloarchaeum isolate from saline soil.</title>
        <authorList>
            <person name="Strakova D."/>
            <person name="Galisteo C."/>
            <person name="Sanchez-Porro C."/>
            <person name="Ventosa A."/>
        </authorList>
    </citation>
    <scope>NUCLEOTIDE SEQUENCE [LARGE SCALE GENOMIC DNA]</scope>
    <source>
        <strain evidence="3 4">S1CR25-12</strain>
    </source>
</reference>
<dbReference type="EMBL" id="JAMQON010000001">
    <property type="protein sequence ID" value="MDS0258418.1"/>
    <property type="molecule type" value="Genomic_DNA"/>
</dbReference>
<evidence type="ECO:0000256" key="2">
    <source>
        <dbReference type="SAM" id="Phobius"/>
    </source>
</evidence>
<feature type="transmembrane region" description="Helical" evidence="2">
    <location>
        <begin position="286"/>
        <end position="303"/>
    </location>
</feature>
<keyword evidence="2" id="KW-1133">Transmembrane helix</keyword>
<feature type="transmembrane region" description="Helical" evidence="2">
    <location>
        <begin position="448"/>
        <end position="470"/>
    </location>
</feature>
<organism evidence="3 4">
    <name type="scientific">Haloarcula saliterrae</name>
    <dbReference type="NCBI Taxonomy" id="2950534"/>
    <lineage>
        <taxon>Archaea</taxon>
        <taxon>Methanobacteriati</taxon>
        <taxon>Methanobacteriota</taxon>
        <taxon>Stenosarchaea group</taxon>
        <taxon>Halobacteria</taxon>
        <taxon>Halobacteriales</taxon>
        <taxon>Haloarculaceae</taxon>
        <taxon>Haloarcula</taxon>
    </lineage>
</organism>
<feature type="transmembrane region" description="Helical" evidence="2">
    <location>
        <begin position="315"/>
        <end position="337"/>
    </location>
</feature>
<feature type="transmembrane region" description="Helical" evidence="2">
    <location>
        <begin position="568"/>
        <end position="589"/>
    </location>
</feature>
<protein>
    <submittedName>
        <fullName evidence="3">PrsW family intramembrane metalloprotease</fullName>
    </submittedName>
</protein>
<dbReference type="GO" id="GO:0008237">
    <property type="term" value="F:metallopeptidase activity"/>
    <property type="evidence" value="ECO:0007669"/>
    <property type="project" value="UniProtKB-KW"/>
</dbReference>
<name>A0ABU2F821_9EURY</name>
<feature type="transmembrane region" description="Helical" evidence="2">
    <location>
        <begin position="521"/>
        <end position="542"/>
    </location>
</feature>
<keyword evidence="3" id="KW-0378">Hydrolase</keyword>
<evidence type="ECO:0000256" key="1">
    <source>
        <dbReference type="SAM" id="MobiDB-lite"/>
    </source>
</evidence>
<feature type="transmembrane region" description="Helical" evidence="2">
    <location>
        <begin position="394"/>
        <end position="416"/>
    </location>
</feature>
<feature type="transmembrane region" description="Helical" evidence="2">
    <location>
        <begin position="482"/>
        <end position="500"/>
    </location>
</feature>
<sequence length="624" mass="64349">MQPSKLLRVAKWEVTKNAGGVDKQTIVVMVLAILAMGSVAAVAASGSGSGLEADIYRVGVEESSPYYAVADADPSFRAQEPDPKALRRGDQDLTFYGTGLVGAPETGKQAAALEAFRGSAESYNDRTLAREANQTAAFPVSVTLVYQEQNGTSPLDTRTADGGDGTTTDGGSETTPSAGADGTGGTEAGGAGGTDGQAATPAGGGGASLGGIGARLTGDVQGGTPGDISPPFPFESLVLAFLYIVPMNFVIQAYGSSMLSERLNRRGELLLVTPASRGDIIGGKTLPYFLGAMGVATAITALLRFSGVAPSGSPIAVLAVLPIALLFLSATFCGAMFARSFKELTFVTVTITVTLTSYAFVPAIFTDVTPIALISPLTLVVMDLTGRPITLGEFAFSTIPPLVTALVLFGLGAGLYREEDMFTQRSIPLKVLDALAGRIKTRRSALKMSALLIPFVIVAELVAIAFLFVLDSVTLNVFGTNQSLGIVLVLGVVAVVEELGKSLHIYAGYAHARYERTLRSAIGLGALSGLGFFIAEKGLLIVRLSDLESLPIGNAAVQGATPPAGVPLWAVALLFLFAPLALHAVTAAISSVGARRGRWPYVAGVGVAVVVHFGYNLTVVSALA</sequence>
<comment type="caution">
    <text evidence="3">The sequence shown here is derived from an EMBL/GenBank/DDBJ whole genome shotgun (WGS) entry which is preliminary data.</text>
</comment>
<feature type="transmembrane region" description="Helical" evidence="2">
    <location>
        <begin position="601"/>
        <end position="623"/>
    </location>
</feature>
<feature type="compositionally biased region" description="Low complexity" evidence="1">
    <location>
        <begin position="166"/>
        <end position="180"/>
    </location>
</feature>
<accession>A0ABU2F821</accession>
<feature type="transmembrane region" description="Helical" evidence="2">
    <location>
        <begin position="237"/>
        <end position="256"/>
    </location>
</feature>
<feature type="region of interest" description="Disordered" evidence="1">
    <location>
        <begin position="150"/>
        <end position="206"/>
    </location>
</feature>
<feature type="compositionally biased region" description="Gly residues" evidence="1">
    <location>
        <begin position="181"/>
        <end position="195"/>
    </location>
</feature>
<keyword evidence="4" id="KW-1185">Reference proteome</keyword>
<keyword evidence="2" id="KW-0812">Transmembrane</keyword>
<dbReference type="Proteomes" id="UP001259659">
    <property type="component" value="Unassembled WGS sequence"/>
</dbReference>
<evidence type="ECO:0000313" key="4">
    <source>
        <dbReference type="Proteomes" id="UP001259659"/>
    </source>
</evidence>
<feature type="transmembrane region" description="Helical" evidence="2">
    <location>
        <begin position="26"/>
        <end position="46"/>
    </location>
</feature>
<evidence type="ECO:0000313" key="3">
    <source>
        <dbReference type="EMBL" id="MDS0258418.1"/>
    </source>
</evidence>
<feature type="transmembrane region" description="Helical" evidence="2">
    <location>
        <begin position="344"/>
        <end position="374"/>
    </location>
</feature>